<protein>
    <recommendedName>
        <fullName evidence="5">Cobalt transporter</fullName>
    </recommendedName>
</protein>
<accession>A0A346Y2T6</accession>
<keyword evidence="4" id="KW-1185">Reference proteome</keyword>
<evidence type="ECO:0000256" key="2">
    <source>
        <dbReference type="SAM" id="SignalP"/>
    </source>
</evidence>
<organism evidence="3 4">
    <name type="scientific">Euzebya pacifica</name>
    <dbReference type="NCBI Taxonomy" id="1608957"/>
    <lineage>
        <taxon>Bacteria</taxon>
        <taxon>Bacillati</taxon>
        <taxon>Actinomycetota</taxon>
        <taxon>Nitriliruptoria</taxon>
        <taxon>Euzebyales</taxon>
    </lineage>
</organism>
<feature type="chain" id="PRO_5016676319" description="Cobalt transporter" evidence="2">
    <location>
        <begin position="26"/>
        <end position="103"/>
    </location>
</feature>
<keyword evidence="1" id="KW-1133">Transmembrane helix</keyword>
<keyword evidence="1" id="KW-0472">Membrane</keyword>
<dbReference type="RefSeq" id="WP_114593077.1">
    <property type="nucleotide sequence ID" value="NZ_CAXIBR010000001.1"/>
</dbReference>
<sequence length="103" mass="11374">MVTRTLSALLLALMVVGLVAGPVMATEGEESHFTEYSEIRENASDVSAEFLTPDAEDAERPGFFDWMIYPLAAAGVLVAGFVIMQYLVFQPRFAREAEARSKR</sequence>
<name>A0A346Y2T6_9ACTN</name>
<dbReference type="Proteomes" id="UP000264006">
    <property type="component" value="Chromosome"/>
</dbReference>
<evidence type="ECO:0000256" key="1">
    <source>
        <dbReference type="SAM" id="Phobius"/>
    </source>
</evidence>
<dbReference type="EMBL" id="CP031165">
    <property type="protein sequence ID" value="AXV08783.1"/>
    <property type="molecule type" value="Genomic_DNA"/>
</dbReference>
<keyword evidence="2" id="KW-0732">Signal</keyword>
<feature type="transmembrane region" description="Helical" evidence="1">
    <location>
        <begin position="66"/>
        <end position="89"/>
    </location>
</feature>
<keyword evidence="1" id="KW-0812">Transmembrane</keyword>
<dbReference type="OrthoDB" id="5245200at2"/>
<proteinExistence type="predicted"/>
<evidence type="ECO:0000313" key="4">
    <source>
        <dbReference type="Proteomes" id="UP000264006"/>
    </source>
</evidence>
<evidence type="ECO:0000313" key="3">
    <source>
        <dbReference type="EMBL" id="AXV08783.1"/>
    </source>
</evidence>
<dbReference type="KEGG" id="euz:DVS28_a4116"/>
<evidence type="ECO:0008006" key="5">
    <source>
        <dbReference type="Google" id="ProtNLM"/>
    </source>
</evidence>
<reference evidence="3 4" key="1">
    <citation type="submission" date="2018-09" db="EMBL/GenBank/DDBJ databases">
        <title>Complete genome sequence of Euzebya sp. DY32-46 isolated from seawater of Pacific Ocean.</title>
        <authorList>
            <person name="Xu L."/>
            <person name="Wu Y.-H."/>
            <person name="Xu X.-W."/>
        </authorList>
    </citation>
    <scope>NUCLEOTIDE SEQUENCE [LARGE SCALE GENOMIC DNA]</scope>
    <source>
        <strain evidence="3 4">DY32-46</strain>
    </source>
</reference>
<gene>
    <name evidence="3" type="ORF">DVS28_a4116</name>
</gene>
<dbReference type="AlphaFoldDB" id="A0A346Y2T6"/>
<feature type="signal peptide" evidence="2">
    <location>
        <begin position="1"/>
        <end position="25"/>
    </location>
</feature>